<dbReference type="Gene3D" id="2.130.10.10">
    <property type="entry name" value="YVTN repeat-like/Quinoprotein amine dehydrogenase"/>
    <property type="match status" value="1"/>
</dbReference>
<dbReference type="OrthoDB" id="19944at2759"/>
<dbReference type="GO" id="GO:0005886">
    <property type="term" value="C:plasma membrane"/>
    <property type="evidence" value="ECO:0007669"/>
    <property type="project" value="TreeGrafter"/>
</dbReference>
<comment type="caution">
    <text evidence="2">The sequence shown here is derived from an EMBL/GenBank/DDBJ whole genome shotgun (WGS) entry which is preliminary data.</text>
</comment>
<feature type="region of interest" description="Disordered" evidence="1">
    <location>
        <begin position="309"/>
        <end position="333"/>
    </location>
</feature>
<reference evidence="2 3" key="1">
    <citation type="journal article" date="2018" name="Sci. Rep.">
        <title>Raphidocelis subcapitata (=Pseudokirchneriella subcapitata) provides an insight into genome evolution and environmental adaptations in the Sphaeropleales.</title>
        <authorList>
            <person name="Suzuki S."/>
            <person name="Yamaguchi H."/>
            <person name="Nakajima N."/>
            <person name="Kawachi M."/>
        </authorList>
    </citation>
    <scope>NUCLEOTIDE SEQUENCE [LARGE SCALE GENOMIC DNA]</scope>
    <source>
        <strain evidence="2 3">NIES-35</strain>
    </source>
</reference>
<evidence type="ECO:0000256" key="1">
    <source>
        <dbReference type="SAM" id="MobiDB-lite"/>
    </source>
</evidence>
<protein>
    <submittedName>
        <fullName evidence="2">Uncharacterized protein</fullName>
    </submittedName>
</protein>
<dbReference type="InterPro" id="IPR015943">
    <property type="entry name" value="WD40/YVTN_repeat-like_dom_sf"/>
</dbReference>
<dbReference type="PANTHER" id="PTHR10241:SF25">
    <property type="entry name" value="TOMOSYN, ISOFORM C"/>
    <property type="match status" value="1"/>
</dbReference>
<dbReference type="GO" id="GO:0006887">
    <property type="term" value="P:exocytosis"/>
    <property type="evidence" value="ECO:0007669"/>
    <property type="project" value="TreeGrafter"/>
</dbReference>
<dbReference type="SUPFAM" id="SSF50978">
    <property type="entry name" value="WD40 repeat-like"/>
    <property type="match status" value="1"/>
</dbReference>
<dbReference type="GO" id="GO:0045159">
    <property type="term" value="F:myosin II binding"/>
    <property type="evidence" value="ECO:0007669"/>
    <property type="project" value="TreeGrafter"/>
</dbReference>
<dbReference type="GO" id="GO:0005737">
    <property type="term" value="C:cytoplasm"/>
    <property type="evidence" value="ECO:0007669"/>
    <property type="project" value="TreeGrafter"/>
</dbReference>
<dbReference type="GO" id="GO:0019905">
    <property type="term" value="F:syntaxin binding"/>
    <property type="evidence" value="ECO:0007669"/>
    <property type="project" value="TreeGrafter"/>
</dbReference>
<dbReference type="PANTHER" id="PTHR10241">
    <property type="entry name" value="LETHAL 2 GIANT LARVAE PROTEIN"/>
    <property type="match status" value="1"/>
</dbReference>
<dbReference type="STRING" id="307507.A0A2V0NWA2"/>
<name>A0A2V0NWA2_9CHLO</name>
<evidence type="ECO:0000313" key="2">
    <source>
        <dbReference type="EMBL" id="GBF90962.1"/>
    </source>
</evidence>
<feature type="compositionally biased region" description="Low complexity" evidence="1">
    <location>
        <begin position="459"/>
        <end position="474"/>
    </location>
</feature>
<dbReference type="GO" id="GO:0006893">
    <property type="term" value="P:Golgi to plasma membrane transport"/>
    <property type="evidence" value="ECO:0007669"/>
    <property type="project" value="TreeGrafter"/>
</dbReference>
<proteinExistence type="predicted"/>
<sequence>MGLLSCLGGGSGAPLPPDRLRIEHLASGAGALQAASGLPAACDALAYEPTQRLLAVSAPGGRIKVFGRDGVERCMLGADAATRQLRFLDNRGALARVDADGQIELFQIEAPEAAANADAGVVGAGAAAAGVDAAAPSPPLARLRLPDGDAAICVEPAAREPFLLVGCRSGAVRVAAAINASGNPAAAARQARGLVLMPYTIPAKKVEARGEVTLLAAASRPPAELLLSVHSGSGAAVWDLRAQQLVAVVPGGSGGGAASKRGGGRGGQQVTAAAWLGGGRRGDLATGHASGDVCVWALPQATAAAAVGGTSAAPHASGQQPPGPAPAAAPAERASLEARLLSRLRVTSRPSASAPPPSWPILHLKYLEAGLAGVVAGDSSGSGSGSGAESEGGGADAAPITLPCPRPARALCVAPAPGSLAGHEEPAAVLALLDGGEIVAFDLPAVCATAAAAAGRAAAGSRGAPAGPGARQAAPPRPLRPAFQLAPRVTAARLRIIPIGRVPLQGLQAS</sequence>
<dbReference type="Proteomes" id="UP000247498">
    <property type="component" value="Unassembled WGS sequence"/>
</dbReference>
<gene>
    <name evidence="2" type="ORF">Rsub_03817</name>
</gene>
<keyword evidence="3" id="KW-1185">Reference proteome</keyword>
<dbReference type="InterPro" id="IPR036322">
    <property type="entry name" value="WD40_repeat_dom_sf"/>
</dbReference>
<dbReference type="InParanoid" id="A0A2V0NWA2"/>
<accession>A0A2V0NWA2</accession>
<dbReference type="AlphaFoldDB" id="A0A2V0NWA2"/>
<feature type="region of interest" description="Disordered" evidence="1">
    <location>
        <begin position="459"/>
        <end position="480"/>
    </location>
</feature>
<feature type="region of interest" description="Disordered" evidence="1">
    <location>
        <begin position="378"/>
        <end position="400"/>
    </location>
</feature>
<dbReference type="EMBL" id="BDRX01000021">
    <property type="protein sequence ID" value="GBF90962.1"/>
    <property type="molecule type" value="Genomic_DNA"/>
</dbReference>
<organism evidence="2 3">
    <name type="scientific">Raphidocelis subcapitata</name>
    <dbReference type="NCBI Taxonomy" id="307507"/>
    <lineage>
        <taxon>Eukaryota</taxon>
        <taxon>Viridiplantae</taxon>
        <taxon>Chlorophyta</taxon>
        <taxon>core chlorophytes</taxon>
        <taxon>Chlorophyceae</taxon>
        <taxon>CS clade</taxon>
        <taxon>Sphaeropleales</taxon>
        <taxon>Selenastraceae</taxon>
        <taxon>Raphidocelis</taxon>
    </lineage>
</organism>
<feature type="compositionally biased region" description="Low complexity" evidence="1">
    <location>
        <begin position="309"/>
        <end position="320"/>
    </location>
</feature>
<evidence type="ECO:0000313" key="3">
    <source>
        <dbReference type="Proteomes" id="UP000247498"/>
    </source>
</evidence>
<dbReference type="GO" id="GO:0005096">
    <property type="term" value="F:GTPase activator activity"/>
    <property type="evidence" value="ECO:0007669"/>
    <property type="project" value="TreeGrafter"/>
</dbReference>
<feature type="compositionally biased region" description="Gly residues" evidence="1">
    <location>
        <begin position="380"/>
        <end position="395"/>
    </location>
</feature>